<comment type="caution">
    <text evidence="2">The sequence shown here is derived from an EMBL/GenBank/DDBJ whole genome shotgun (WGS) entry which is preliminary data.</text>
</comment>
<sequence length="204" mass="23417">MKALENSVIELQEECERLEVSLKTILTLGNNISVPTNKDGNNSESSSKTESVHIRLPEIPLPKFSGQYQDYQNFKMQFENIIDSNDKMTDNQKLFYLKSTLSGAAAEIVTLDDSYSSLFKALSDRFDNKRLICNSYFNEIISLDLPIQDSTKSLRKFVDSCQKHIRAFKTIGLELNEFAETLLINIMIKKLDKESRRQFELSLI</sequence>
<dbReference type="PANTHER" id="PTHR22954:SF3">
    <property type="entry name" value="PROTEIN CBG08539"/>
    <property type="match status" value="1"/>
</dbReference>
<proteinExistence type="predicted"/>
<keyword evidence="3" id="KW-1185">Reference proteome</keyword>
<accession>A0A4Y2DVV9</accession>
<feature type="region of interest" description="Disordered" evidence="1">
    <location>
        <begin position="33"/>
        <end position="52"/>
    </location>
</feature>
<dbReference type="InterPro" id="IPR005312">
    <property type="entry name" value="DUF1759"/>
</dbReference>
<evidence type="ECO:0000313" key="3">
    <source>
        <dbReference type="Proteomes" id="UP000499080"/>
    </source>
</evidence>
<dbReference type="Proteomes" id="UP000499080">
    <property type="component" value="Unassembled WGS sequence"/>
</dbReference>
<dbReference type="EMBL" id="BGPR01000439">
    <property type="protein sequence ID" value="GBM20209.1"/>
    <property type="molecule type" value="Genomic_DNA"/>
</dbReference>
<dbReference type="Pfam" id="PF03564">
    <property type="entry name" value="DUF1759"/>
    <property type="match status" value="1"/>
</dbReference>
<dbReference type="PANTHER" id="PTHR22954">
    <property type="entry name" value="RETROVIRAL PROTEASE-RELATED"/>
    <property type="match status" value="1"/>
</dbReference>
<evidence type="ECO:0000256" key="1">
    <source>
        <dbReference type="SAM" id="MobiDB-lite"/>
    </source>
</evidence>
<name>A0A4Y2DVV9_ARAVE</name>
<feature type="compositionally biased region" description="Polar residues" evidence="1">
    <location>
        <begin position="33"/>
        <end position="49"/>
    </location>
</feature>
<reference evidence="2 3" key="1">
    <citation type="journal article" date="2019" name="Sci. Rep.">
        <title>Orb-weaving spider Araneus ventricosus genome elucidates the spidroin gene catalogue.</title>
        <authorList>
            <person name="Kono N."/>
            <person name="Nakamura H."/>
            <person name="Ohtoshi R."/>
            <person name="Moran D.A.P."/>
            <person name="Shinohara A."/>
            <person name="Yoshida Y."/>
            <person name="Fujiwara M."/>
            <person name="Mori M."/>
            <person name="Tomita M."/>
            <person name="Arakawa K."/>
        </authorList>
    </citation>
    <scope>NUCLEOTIDE SEQUENCE [LARGE SCALE GENOMIC DNA]</scope>
</reference>
<protein>
    <submittedName>
        <fullName evidence="2">Uncharacterized protein</fullName>
    </submittedName>
</protein>
<dbReference type="AlphaFoldDB" id="A0A4Y2DVV9"/>
<organism evidence="2 3">
    <name type="scientific">Araneus ventricosus</name>
    <name type="common">Orbweaver spider</name>
    <name type="synonym">Epeira ventricosa</name>
    <dbReference type="NCBI Taxonomy" id="182803"/>
    <lineage>
        <taxon>Eukaryota</taxon>
        <taxon>Metazoa</taxon>
        <taxon>Ecdysozoa</taxon>
        <taxon>Arthropoda</taxon>
        <taxon>Chelicerata</taxon>
        <taxon>Arachnida</taxon>
        <taxon>Araneae</taxon>
        <taxon>Araneomorphae</taxon>
        <taxon>Entelegynae</taxon>
        <taxon>Araneoidea</taxon>
        <taxon>Araneidae</taxon>
        <taxon>Araneus</taxon>
    </lineage>
</organism>
<evidence type="ECO:0000313" key="2">
    <source>
        <dbReference type="EMBL" id="GBM20209.1"/>
    </source>
</evidence>
<dbReference type="OrthoDB" id="6436352at2759"/>
<gene>
    <name evidence="2" type="ORF">AVEN_216635_1</name>
</gene>